<feature type="transmembrane region" description="Helical" evidence="1">
    <location>
        <begin position="256"/>
        <end position="281"/>
    </location>
</feature>
<feature type="transmembrane region" description="Helical" evidence="1">
    <location>
        <begin position="287"/>
        <end position="305"/>
    </location>
</feature>
<comment type="caution">
    <text evidence="2">The sequence shown here is derived from an EMBL/GenBank/DDBJ whole genome shotgun (WGS) entry which is preliminary data.</text>
</comment>
<dbReference type="AlphaFoldDB" id="K1XJH8"/>
<keyword evidence="1" id="KW-0812">Transmembrane</keyword>
<proteinExistence type="predicted"/>
<feature type="transmembrane region" description="Helical" evidence="1">
    <location>
        <begin position="53"/>
        <end position="75"/>
    </location>
</feature>
<feature type="transmembrane region" description="Helical" evidence="1">
    <location>
        <begin position="81"/>
        <end position="102"/>
    </location>
</feature>
<sequence length="342" mass="40052">MAEETKVIDTNTKTQLSLAAALFFSPLVQNMLKQNTWDITEKDKNFIRWYIKFGYITLLFWVITIVTGVMNYLFVLNILSVTYTVSIFILIFLLLISIVSILSDISLLKWGDHAVETYTIEGSKKDVILKYLPIYNIYLWYKAHSFDTPNRRIKESILLRALFMILSMAWNVMIDSIVLILVILRIAALMSDIDFINVPTKQRLNRLFFKNPEEIFGYVTGTFAYLGKSFARIFTKKPPYSIEEEIKKEKENYGHILDIQGNTGIILEYILWMILIGWLVYIAKLDFTVWTYYAGFWLLVARYLVMAIQLKHLPHFPIAREIILLLKGIWSLFKKKSFTNNQ</sequence>
<organism evidence="2">
    <name type="scientific">uncultured bacterium</name>
    <name type="common">gcode 4</name>
    <dbReference type="NCBI Taxonomy" id="1234023"/>
    <lineage>
        <taxon>Bacteria</taxon>
        <taxon>environmental samples</taxon>
    </lineage>
</organism>
<protein>
    <submittedName>
        <fullName evidence="2">Uncharacterized protein</fullName>
    </submittedName>
</protein>
<keyword evidence="1" id="KW-1133">Transmembrane helix</keyword>
<feature type="transmembrane region" description="Helical" evidence="1">
    <location>
        <begin position="161"/>
        <end position="188"/>
    </location>
</feature>
<gene>
    <name evidence="2" type="ORF">ACD_80C00080G0004</name>
</gene>
<keyword evidence="1" id="KW-0472">Membrane</keyword>
<evidence type="ECO:0000313" key="2">
    <source>
        <dbReference type="EMBL" id="EKD25351.1"/>
    </source>
</evidence>
<reference evidence="2" key="1">
    <citation type="journal article" date="2012" name="Science">
        <title>Fermentation, hydrogen, and sulfur metabolism in multiple uncultivated bacterial phyla.</title>
        <authorList>
            <person name="Wrighton K.C."/>
            <person name="Thomas B.C."/>
            <person name="Sharon I."/>
            <person name="Miller C.S."/>
            <person name="Castelle C.J."/>
            <person name="VerBerkmoes N.C."/>
            <person name="Wilkins M.J."/>
            <person name="Hettich R.L."/>
            <person name="Lipton M.S."/>
            <person name="Williams K.H."/>
            <person name="Long P.E."/>
            <person name="Banfield J.F."/>
        </authorList>
    </citation>
    <scope>NUCLEOTIDE SEQUENCE [LARGE SCALE GENOMIC DNA]</scope>
</reference>
<feature type="transmembrane region" description="Helical" evidence="1">
    <location>
        <begin position="15"/>
        <end position="32"/>
    </location>
</feature>
<evidence type="ECO:0000256" key="1">
    <source>
        <dbReference type="SAM" id="Phobius"/>
    </source>
</evidence>
<dbReference type="EMBL" id="AMFJ01036087">
    <property type="protein sequence ID" value="EKD25351.1"/>
    <property type="molecule type" value="Genomic_DNA"/>
</dbReference>
<name>K1XJH8_9BACT</name>
<accession>K1XJH8</accession>